<dbReference type="PROSITE" id="PS51257">
    <property type="entry name" value="PROKAR_LIPOPROTEIN"/>
    <property type="match status" value="1"/>
</dbReference>
<dbReference type="RefSeq" id="WP_007480423.1">
    <property type="nucleotide sequence ID" value="NZ_CP072243.1"/>
</dbReference>
<gene>
    <name evidence="9" type="ORF">F3F73_05205</name>
</gene>
<comment type="similarity">
    <text evidence="5">Belongs to the Rap family.</text>
</comment>
<dbReference type="SMART" id="SM00028">
    <property type="entry name" value="TPR"/>
    <property type="match status" value="4"/>
</dbReference>
<dbReference type="AlphaFoldDB" id="A0A7J4XLK1"/>
<name>A0A7J4XLK1_9BACE</name>
<feature type="transmembrane region" description="Helical" evidence="8">
    <location>
        <begin position="368"/>
        <end position="388"/>
    </location>
</feature>
<evidence type="ECO:0000256" key="1">
    <source>
        <dbReference type="ARBA" id="ARBA00004496"/>
    </source>
</evidence>
<evidence type="ECO:0000256" key="3">
    <source>
        <dbReference type="ARBA" id="ARBA00022737"/>
    </source>
</evidence>
<dbReference type="InterPro" id="IPR019734">
    <property type="entry name" value="TPR_rpt"/>
</dbReference>
<proteinExistence type="inferred from homology"/>
<keyword evidence="3" id="KW-0677">Repeat</keyword>
<comment type="subcellular location">
    <subcellularLocation>
        <location evidence="1">Cytoplasm</location>
    </subcellularLocation>
</comment>
<accession>A0A7J4XLK1</accession>
<feature type="repeat" description="TPR" evidence="6">
    <location>
        <begin position="227"/>
        <end position="260"/>
    </location>
</feature>
<dbReference type="PROSITE" id="PS50005">
    <property type="entry name" value="TPR"/>
    <property type="match status" value="1"/>
</dbReference>
<reference evidence="9 10" key="1">
    <citation type="journal article" date="2019" name="Nat. Med.">
        <title>A library of human gut bacterial isolates paired with longitudinal multiomics data enables mechanistic microbiome research.</title>
        <authorList>
            <person name="Poyet M."/>
            <person name="Groussin M."/>
            <person name="Gibbons S.M."/>
            <person name="Avila-Pacheco J."/>
            <person name="Jiang X."/>
            <person name="Kearney S.M."/>
            <person name="Perrotta A.R."/>
            <person name="Berdy B."/>
            <person name="Zhao S."/>
            <person name="Lieberman T.D."/>
            <person name="Swanson P.K."/>
            <person name="Smith M."/>
            <person name="Roesemann S."/>
            <person name="Alexander J.E."/>
            <person name="Rich S.A."/>
            <person name="Livny J."/>
            <person name="Vlamakis H."/>
            <person name="Clish C."/>
            <person name="Bullock K."/>
            <person name="Deik A."/>
            <person name="Scott J."/>
            <person name="Pierce K.A."/>
            <person name="Xavier R.J."/>
            <person name="Alm E.J."/>
        </authorList>
    </citation>
    <scope>NUCLEOTIDE SEQUENCE [LARGE SCALE GENOMIC DNA]</scope>
    <source>
        <strain evidence="9 10">BIOML-A10</strain>
    </source>
</reference>
<evidence type="ECO:0008006" key="11">
    <source>
        <dbReference type="Google" id="ProtNLM"/>
    </source>
</evidence>
<dbReference type="InterPro" id="IPR051476">
    <property type="entry name" value="Bac_ResReg_Asp_Phosphatase"/>
</dbReference>
<feature type="coiled-coil region" evidence="7">
    <location>
        <begin position="319"/>
        <end position="369"/>
    </location>
</feature>
<dbReference type="Pfam" id="PF13181">
    <property type="entry name" value="TPR_8"/>
    <property type="match status" value="2"/>
</dbReference>
<dbReference type="Gene3D" id="1.25.40.10">
    <property type="entry name" value="Tetratricopeptide repeat domain"/>
    <property type="match status" value="2"/>
</dbReference>
<dbReference type="InterPro" id="IPR011990">
    <property type="entry name" value="TPR-like_helical_dom_sf"/>
</dbReference>
<evidence type="ECO:0000256" key="4">
    <source>
        <dbReference type="ARBA" id="ARBA00022803"/>
    </source>
</evidence>
<evidence type="ECO:0000256" key="5">
    <source>
        <dbReference type="ARBA" id="ARBA00038253"/>
    </source>
</evidence>
<feature type="coiled-coil region" evidence="7">
    <location>
        <begin position="414"/>
        <end position="441"/>
    </location>
</feature>
<evidence type="ECO:0000256" key="7">
    <source>
        <dbReference type="SAM" id="Coils"/>
    </source>
</evidence>
<dbReference type="GO" id="GO:0005737">
    <property type="term" value="C:cytoplasm"/>
    <property type="evidence" value="ECO:0007669"/>
    <property type="project" value="UniProtKB-SubCell"/>
</dbReference>
<keyword evidence="8" id="KW-0472">Membrane</keyword>
<dbReference type="EMBL" id="VWMK01000004">
    <property type="protein sequence ID" value="KAA3767802.1"/>
    <property type="molecule type" value="Genomic_DNA"/>
</dbReference>
<dbReference type="Proteomes" id="UP000422221">
    <property type="component" value="Unassembled WGS sequence"/>
</dbReference>
<protein>
    <recommendedName>
        <fullName evidence="11">Tetratricopeptide repeat protein</fullName>
    </recommendedName>
</protein>
<comment type="caution">
    <text evidence="9">The sequence shown here is derived from an EMBL/GenBank/DDBJ whole genome shotgun (WGS) entry which is preliminary data.</text>
</comment>
<evidence type="ECO:0000256" key="6">
    <source>
        <dbReference type="PROSITE-ProRule" id="PRU00339"/>
    </source>
</evidence>
<keyword evidence="8" id="KW-0812">Transmembrane</keyword>
<evidence type="ECO:0000313" key="10">
    <source>
        <dbReference type="Proteomes" id="UP000422221"/>
    </source>
</evidence>
<keyword evidence="8" id="KW-1133">Transmembrane helix</keyword>
<dbReference type="PANTHER" id="PTHR46630:SF1">
    <property type="entry name" value="TETRATRICOPEPTIDE REPEAT PROTEIN 29"/>
    <property type="match status" value="1"/>
</dbReference>
<keyword evidence="4 6" id="KW-0802">TPR repeat</keyword>
<keyword evidence="7" id="KW-0175">Coiled coil</keyword>
<organism evidence="9 10">
    <name type="scientific">Bacteroides salyersiae</name>
    <dbReference type="NCBI Taxonomy" id="291644"/>
    <lineage>
        <taxon>Bacteria</taxon>
        <taxon>Pseudomonadati</taxon>
        <taxon>Bacteroidota</taxon>
        <taxon>Bacteroidia</taxon>
        <taxon>Bacteroidales</taxon>
        <taxon>Bacteroidaceae</taxon>
        <taxon>Bacteroides</taxon>
    </lineage>
</organism>
<evidence type="ECO:0000256" key="8">
    <source>
        <dbReference type="SAM" id="Phobius"/>
    </source>
</evidence>
<evidence type="ECO:0000313" key="9">
    <source>
        <dbReference type="EMBL" id="KAA3767802.1"/>
    </source>
</evidence>
<keyword evidence="2" id="KW-0963">Cytoplasm</keyword>
<dbReference type="PANTHER" id="PTHR46630">
    <property type="entry name" value="TETRATRICOPEPTIDE REPEAT PROTEIN 29"/>
    <property type="match status" value="1"/>
</dbReference>
<evidence type="ECO:0000256" key="2">
    <source>
        <dbReference type="ARBA" id="ARBA00022490"/>
    </source>
</evidence>
<sequence>MLRQYAFNLILLFILPLWVISCQKTPDFVVQTLSSAENCMEAHPDSALNLLKRIPNPESLHGKAQADYSLLMTQAMDKNYIKPESDSLISIAVGYYGSLDDQWVAKGKSFFYYGRVMKELNRPEDAMRYYLKAKSIFDGSKEYKMLGLISDEIGTLNWNQDIVDEVLSNYLEALKYYGLAKDTLSMSYALRSIGRYYLSVHADFDNAYMYYKEALSVAHEHNCNSELTILQELGLFYRMKKDYKMAEHYLLKALNLDTDITVFSEIYLSLGYTYLLMGKQAEAEVYLEKATTVANVYTQSDAYKLLFKLEKLRKNPWKAIEFKEKSDSLNKEIQKIEVKEAFANLQKKYKNEKLQRENLQLRIKNQNILLLCFVLFFLIFLCGFYVYYKHRHNKKRMREIEQQIIVNREEILLYQEELANYQRLQSESEDYRSKIGELNGKVLLLQSQNRTLVERLNSLGGDIGNSCSPVDGKYISIFRMLLSLKSGSFKGKLSRDDWEHLFDLFNYLYLGIVVRLQEEHPQLTKHDLEICCLLKFGFTNDALKRVFLTTSDSITKAKGRLKKRLNVSPQEDLDHFIRNY</sequence>
<dbReference type="SUPFAM" id="SSF48452">
    <property type="entry name" value="TPR-like"/>
    <property type="match status" value="1"/>
</dbReference>